<evidence type="ECO:0000313" key="2">
    <source>
        <dbReference type="Proteomes" id="UP000742024"/>
    </source>
</evidence>
<keyword evidence="2" id="KW-1185">Reference proteome</keyword>
<gene>
    <name evidence="1" type="ORF">E4U57_004403</name>
</gene>
<protein>
    <submittedName>
        <fullName evidence="1">Uncharacterized protein</fullName>
    </submittedName>
</protein>
<organism evidence="1 2">
    <name type="scientific">Claviceps arundinis</name>
    <dbReference type="NCBI Taxonomy" id="1623583"/>
    <lineage>
        <taxon>Eukaryota</taxon>
        <taxon>Fungi</taxon>
        <taxon>Dikarya</taxon>
        <taxon>Ascomycota</taxon>
        <taxon>Pezizomycotina</taxon>
        <taxon>Sordariomycetes</taxon>
        <taxon>Hypocreomycetidae</taxon>
        <taxon>Hypocreales</taxon>
        <taxon>Clavicipitaceae</taxon>
        <taxon>Claviceps</taxon>
    </lineage>
</organism>
<reference evidence="1 2" key="1">
    <citation type="journal article" date="2020" name="bioRxiv">
        <title>Whole genome comparisons of ergot fungi reveals the divergence and evolution of species within the genus Claviceps are the result of varying mechanisms driving genome evolution and host range expansion.</title>
        <authorList>
            <person name="Wyka S.A."/>
            <person name="Mondo S.J."/>
            <person name="Liu M."/>
            <person name="Dettman J."/>
            <person name="Nalam V."/>
            <person name="Broders K.D."/>
        </authorList>
    </citation>
    <scope>NUCLEOTIDE SEQUENCE [LARGE SCALE GENOMIC DNA]</scope>
    <source>
        <strain evidence="1 2">LM583</strain>
    </source>
</reference>
<dbReference type="Proteomes" id="UP000742024">
    <property type="component" value="Unassembled WGS sequence"/>
</dbReference>
<accession>A0ABQ7PJ55</accession>
<sequence length="159" mass="18480">MTIDVAWKTLKKFRRKVVGADATLKPAYTDKMLFNTLVLKLPPLFTPTLNGIKAASRIGKEFLPEEKIATLAEDKAEDTRQQQLRQEKRRSRSREADEGILFFNTMDDNTVRYQKTIPILTRDNQDAWFRQVKLRLEAKNIFYVVEHDIVDVVGVRPTE</sequence>
<comment type="caution">
    <text evidence="1">The sequence shown here is derived from an EMBL/GenBank/DDBJ whole genome shotgun (WGS) entry which is preliminary data.</text>
</comment>
<proteinExistence type="predicted"/>
<evidence type="ECO:0000313" key="1">
    <source>
        <dbReference type="EMBL" id="KAG5965158.1"/>
    </source>
</evidence>
<name>A0ABQ7PJ55_9HYPO</name>
<dbReference type="EMBL" id="SRPR01000033">
    <property type="protein sequence ID" value="KAG5965158.1"/>
    <property type="molecule type" value="Genomic_DNA"/>
</dbReference>